<accession>A0A7V1GCK3</accession>
<organism evidence="4">
    <name type="scientific">Pseudoalteromonas prydzensis</name>
    <dbReference type="NCBI Taxonomy" id="182141"/>
    <lineage>
        <taxon>Bacteria</taxon>
        <taxon>Pseudomonadati</taxon>
        <taxon>Pseudomonadota</taxon>
        <taxon>Gammaproteobacteria</taxon>
        <taxon>Alteromonadales</taxon>
        <taxon>Pseudoalteromonadaceae</taxon>
        <taxon>Pseudoalteromonas</taxon>
    </lineage>
</organism>
<protein>
    <submittedName>
        <fullName evidence="4">Calmodulin</fullName>
    </submittedName>
</protein>
<dbReference type="RefSeq" id="WP_304178246.1">
    <property type="nucleotide sequence ID" value="NZ_DRGM01000005.1"/>
</dbReference>
<dbReference type="AlphaFoldDB" id="A0A7V1GCK3"/>
<feature type="domain" description="EF-hand" evidence="3">
    <location>
        <begin position="44"/>
        <end position="72"/>
    </location>
</feature>
<gene>
    <name evidence="4" type="ORF">ENH88_00225</name>
</gene>
<comment type="caution">
    <text evidence="4">The sequence shown here is derived from an EMBL/GenBank/DDBJ whole genome shotgun (WGS) entry which is preliminary data.</text>
</comment>
<feature type="signal peptide" evidence="2">
    <location>
        <begin position="1"/>
        <end position="21"/>
    </location>
</feature>
<dbReference type="PROSITE" id="PS00018">
    <property type="entry name" value="EF_HAND_1"/>
    <property type="match status" value="1"/>
</dbReference>
<dbReference type="Pfam" id="PF13202">
    <property type="entry name" value="EF-hand_5"/>
    <property type="match status" value="1"/>
</dbReference>
<evidence type="ECO:0000313" key="4">
    <source>
        <dbReference type="EMBL" id="HEA14885.1"/>
    </source>
</evidence>
<dbReference type="Gene3D" id="1.10.238.10">
    <property type="entry name" value="EF-hand"/>
    <property type="match status" value="1"/>
</dbReference>
<dbReference type="SUPFAM" id="SSF47473">
    <property type="entry name" value="EF-hand"/>
    <property type="match status" value="1"/>
</dbReference>
<sequence>MNALSKAVVLIALTSSSAAFAFEALDFDTLDVDENGVISQVEASEDAELLNSFAERDTDQNGELSKEEFSKA</sequence>
<evidence type="ECO:0000256" key="2">
    <source>
        <dbReference type="SAM" id="SignalP"/>
    </source>
</evidence>
<evidence type="ECO:0000259" key="3">
    <source>
        <dbReference type="PROSITE" id="PS50222"/>
    </source>
</evidence>
<dbReference type="GO" id="GO:0005509">
    <property type="term" value="F:calcium ion binding"/>
    <property type="evidence" value="ECO:0007669"/>
    <property type="project" value="InterPro"/>
</dbReference>
<proteinExistence type="predicted"/>
<feature type="region of interest" description="Disordered" evidence="1">
    <location>
        <begin position="53"/>
        <end position="72"/>
    </location>
</feature>
<dbReference type="Proteomes" id="UP000886188">
    <property type="component" value="Unassembled WGS sequence"/>
</dbReference>
<dbReference type="PROSITE" id="PS50222">
    <property type="entry name" value="EF_HAND_2"/>
    <property type="match status" value="1"/>
</dbReference>
<feature type="compositionally biased region" description="Basic and acidic residues" evidence="1">
    <location>
        <begin position="54"/>
        <end position="72"/>
    </location>
</feature>
<reference evidence="4" key="1">
    <citation type="journal article" date="2020" name="mSystems">
        <title>Genome- and Community-Level Interaction Insights into Carbon Utilization and Element Cycling Functions of Hydrothermarchaeota in Hydrothermal Sediment.</title>
        <authorList>
            <person name="Zhou Z."/>
            <person name="Liu Y."/>
            <person name="Xu W."/>
            <person name="Pan J."/>
            <person name="Luo Z.H."/>
            <person name="Li M."/>
        </authorList>
    </citation>
    <scope>NUCLEOTIDE SEQUENCE [LARGE SCALE GENOMIC DNA]</scope>
    <source>
        <strain evidence="4">HyVt-346</strain>
    </source>
</reference>
<name>A0A7V1GCK3_9GAMM</name>
<dbReference type="InterPro" id="IPR018247">
    <property type="entry name" value="EF_Hand_1_Ca_BS"/>
</dbReference>
<evidence type="ECO:0000256" key="1">
    <source>
        <dbReference type="SAM" id="MobiDB-lite"/>
    </source>
</evidence>
<dbReference type="EMBL" id="DRGM01000005">
    <property type="protein sequence ID" value="HEA14885.1"/>
    <property type="molecule type" value="Genomic_DNA"/>
</dbReference>
<keyword evidence="2" id="KW-0732">Signal</keyword>
<dbReference type="InterPro" id="IPR011992">
    <property type="entry name" value="EF-hand-dom_pair"/>
</dbReference>
<feature type="chain" id="PRO_5030668033" evidence="2">
    <location>
        <begin position="22"/>
        <end position="72"/>
    </location>
</feature>
<dbReference type="InterPro" id="IPR002048">
    <property type="entry name" value="EF_hand_dom"/>
</dbReference>